<dbReference type="InterPro" id="IPR000305">
    <property type="entry name" value="GIY-YIG_endonuc"/>
</dbReference>
<keyword evidence="3" id="KW-1185">Reference proteome</keyword>
<feature type="domain" description="GIY-YIG" evidence="1">
    <location>
        <begin position="28"/>
        <end position="100"/>
    </location>
</feature>
<dbReference type="CDD" id="cd10439">
    <property type="entry name" value="GIY-YIG_COG3410"/>
    <property type="match status" value="1"/>
</dbReference>
<evidence type="ECO:0000313" key="3">
    <source>
        <dbReference type="Proteomes" id="UP000253508"/>
    </source>
</evidence>
<dbReference type="RefSeq" id="WP_114116805.1">
    <property type="nucleotide sequence ID" value="NZ_BMHU01000001.1"/>
</dbReference>
<dbReference type="InterPro" id="IPR027417">
    <property type="entry name" value="P-loop_NTPase"/>
</dbReference>
<dbReference type="InterPro" id="IPR018647">
    <property type="entry name" value="SLFN_3-like_DNA/RNA_helicase"/>
</dbReference>
<reference evidence="2 3" key="1">
    <citation type="submission" date="2018-07" db="EMBL/GenBank/DDBJ databases">
        <title>Microbacterium endoborsara sp. nov., a novel actinobacterium isolated from Borszczowia aralocaspica.</title>
        <authorList>
            <person name="An D."/>
        </authorList>
    </citation>
    <scope>NUCLEOTIDE SEQUENCE [LARGE SCALE GENOMIC DNA]</scope>
    <source>
        <strain evidence="2 3">C1.15228</strain>
    </source>
</reference>
<proteinExistence type="predicted"/>
<dbReference type="Proteomes" id="UP000253508">
    <property type="component" value="Unassembled WGS sequence"/>
</dbReference>
<dbReference type="AlphaFoldDB" id="A0A367Y9N2"/>
<sequence>MTNFEIEQIAFDKASIRKREDPPGPLSNWPVVYALNNESDVYVGETGNALLRMLQHRKDPRKQHLTVASVLLDESFHRSACYDLEALLIQWFYADGTYNVLNANDGHRNEAYPGRDVFQERFREVFAEFRNRGMFTQTLEQIENSEFFKLSPFKSLVADQERAILDVLDTLFDDIESGRGASMVIAGHPGTGKTIVGISLVKTLKDIELSRGIGDSEQASPISDYFARGYPELLKYLAGGDSSSPRPLRVGFVVPQQSLRESIGRVFDRTPGLSKSMVLTAFDVGQSAEKFDVLVVDEAHRLNQRANQPSGSLNAKFAEINRRLFTSDSTDRTQLDWIREQSRFSILLLDPEQSVRPADLPPEVVGEVVGEAKASHHYFPLATQMRVAAGSDYVGFIRNVLAGRETATPDLGDYEFGLFDDIRAMEAAIRKRDRKHGLSRLATGYAWEWKSDPKKKALSGVPLANRPYDIEIDGRRWRWNSAPKDWISSPNALEEFGSIHTLQGYDLNYAGVVIGPDLYFDTAAQRIRFDRSNYFDKKGVENNPKRGIVYTDDDIERYVKNVYAVLLTRGIRGTFVYVCDGALREHLRRVIPPMA</sequence>
<evidence type="ECO:0000313" key="2">
    <source>
        <dbReference type="EMBL" id="RCK61701.1"/>
    </source>
</evidence>
<dbReference type="EMBL" id="QORO01000001">
    <property type="protein sequence ID" value="RCK61701.1"/>
    <property type="molecule type" value="Genomic_DNA"/>
</dbReference>
<protein>
    <submittedName>
        <fullName evidence="2">DUF2075 domain-containing protein</fullName>
    </submittedName>
</protein>
<name>A0A367Y9N2_9MICO</name>
<dbReference type="SUPFAM" id="SSF52540">
    <property type="entry name" value="P-loop containing nucleoside triphosphate hydrolases"/>
    <property type="match status" value="1"/>
</dbReference>
<evidence type="ECO:0000259" key="1">
    <source>
        <dbReference type="PROSITE" id="PS50164"/>
    </source>
</evidence>
<dbReference type="Pfam" id="PF09848">
    <property type="entry name" value="SLFN-g3_helicase"/>
    <property type="match status" value="1"/>
</dbReference>
<organism evidence="2 3">
    <name type="scientific">Microbacterium sorbitolivorans</name>
    <dbReference type="NCBI Taxonomy" id="1867410"/>
    <lineage>
        <taxon>Bacteria</taxon>
        <taxon>Bacillati</taxon>
        <taxon>Actinomycetota</taxon>
        <taxon>Actinomycetes</taxon>
        <taxon>Micrococcales</taxon>
        <taxon>Microbacteriaceae</taxon>
        <taxon>Microbacterium</taxon>
    </lineage>
</organism>
<dbReference type="OrthoDB" id="3193269at2"/>
<comment type="caution">
    <text evidence="2">The sequence shown here is derived from an EMBL/GenBank/DDBJ whole genome shotgun (WGS) entry which is preliminary data.</text>
</comment>
<gene>
    <name evidence="2" type="ORF">DTO57_03495</name>
</gene>
<dbReference type="PROSITE" id="PS50164">
    <property type="entry name" value="GIY_YIG"/>
    <property type="match status" value="1"/>
</dbReference>
<accession>A0A367Y9N2</accession>
<dbReference type="Gene3D" id="3.40.50.300">
    <property type="entry name" value="P-loop containing nucleotide triphosphate hydrolases"/>
    <property type="match status" value="1"/>
</dbReference>